<comment type="caution">
    <text evidence="1">The sequence shown here is derived from an EMBL/GenBank/DDBJ whole genome shotgun (WGS) entry which is preliminary data.</text>
</comment>
<protein>
    <recommendedName>
        <fullName evidence="3">XRE family transcriptional regulator</fullName>
    </recommendedName>
</protein>
<evidence type="ECO:0000313" key="2">
    <source>
        <dbReference type="Proteomes" id="UP000371977"/>
    </source>
</evidence>
<evidence type="ECO:0008006" key="3">
    <source>
        <dbReference type="Google" id="ProtNLM"/>
    </source>
</evidence>
<sequence>MPMVEAKKAMNEAIEAFGSYLRLNGYGRSSEGRKRLVKEIGVSEQTFSNLINGNTHGRAAFDRLNKVFNYVGYSGDNWIVY</sequence>
<proteinExistence type="predicted"/>
<keyword evidence="2" id="KW-1185">Reference proteome</keyword>
<gene>
    <name evidence="1" type="ORF">ESZ50_07885</name>
</gene>
<name>A0A6C2C4F9_9LACO</name>
<dbReference type="RefSeq" id="WP_148623026.1">
    <property type="nucleotide sequence ID" value="NZ_SDGZ01000016.1"/>
</dbReference>
<dbReference type="AlphaFoldDB" id="A0A6C2C4F9"/>
<organism evidence="1 2">
    <name type="scientific">Weissella muntiaci</name>
    <dbReference type="NCBI Taxonomy" id="2508881"/>
    <lineage>
        <taxon>Bacteria</taxon>
        <taxon>Bacillati</taxon>
        <taxon>Bacillota</taxon>
        <taxon>Bacilli</taxon>
        <taxon>Lactobacillales</taxon>
        <taxon>Lactobacillaceae</taxon>
        <taxon>Weissella</taxon>
    </lineage>
</organism>
<dbReference type="Proteomes" id="UP000371977">
    <property type="component" value="Unassembled WGS sequence"/>
</dbReference>
<reference evidence="1 2" key="1">
    <citation type="submission" date="2019-01" db="EMBL/GenBank/DDBJ databases">
        <title>Weissella sp. nov., a novel lactic acid bacterium isolated from animal feces.</title>
        <authorList>
            <person name="Wang L.-T."/>
        </authorList>
    </citation>
    <scope>NUCLEOTIDE SEQUENCE [LARGE SCALE GENOMIC DNA]</scope>
    <source>
        <strain evidence="1 2">8H-2</strain>
    </source>
</reference>
<accession>A0A6C2C4F9</accession>
<dbReference type="EMBL" id="SDGZ01000016">
    <property type="protein sequence ID" value="TYC48788.1"/>
    <property type="molecule type" value="Genomic_DNA"/>
</dbReference>
<dbReference type="OrthoDB" id="2146243at2"/>
<evidence type="ECO:0000313" key="1">
    <source>
        <dbReference type="EMBL" id="TYC48788.1"/>
    </source>
</evidence>